<comment type="caution">
    <text evidence="1">The sequence shown here is derived from an EMBL/GenBank/DDBJ whole genome shotgun (WGS) entry which is preliminary data.</text>
</comment>
<dbReference type="RefSeq" id="WP_132831427.1">
    <property type="nucleotide sequence ID" value="NZ_SMFP01000022.1"/>
</dbReference>
<accession>A0A4R5EIG4</accession>
<evidence type="ECO:0000313" key="1">
    <source>
        <dbReference type="EMBL" id="TDE34147.1"/>
    </source>
</evidence>
<dbReference type="EMBL" id="SMFP01000022">
    <property type="protein sequence ID" value="TDE34147.1"/>
    <property type="molecule type" value="Genomic_DNA"/>
</dbReference>
<dbReference type="Proteomes" id="UP000294662">
    <property type="component" value="Unassembled WGS sequence"/>
</dbReference>
<gene>
    <name evidence="1" type="ORF">E1B25_20370</name>
</gene>
<keyword evidence="2" id="KW-1185">Reference proteome</keyword>
<reference evidence="1 2" key="1">
    <citation type="submission" date="2019-03" db="EMBL/GenBank/DDBJ databases">
        <authorList>
            <person name="Zhang S."/>
        </authorList>
    </citation>
    <scope>NUCLEOTIDE SEQUENCE [LARGE SCALE GENOMIC DNA]</scope>
    <source>
        <strain evidence="1 2">S4J41</strain>
    </source>
</reference>
<dbReference type="AlphaFoldDB" id="A0A4R5EIG4"/>
<evidence type="ECO:0000313" key="2">
    <source>
        <dbReference type="Proteomes" id="UP000294662"/>
    </source>
</evidence>
<organism evidence="1 2">
    <name type="scientific">Antarcticimicrobium sediminis</name>
    <dbReference type="NCBI Taxonomy" id="2546227"/>
    <lineage>
        <taxon>Bacteria</taxon>
        <taxon>Pseudomonadati</taxon>
        <taxon>Pseudomonadota</taxon>
        <taxon>Alphaproteobacteria</taxon>
        <taxon>Rhodobacterales</taxon>
        <taxon>Paracoccaceae</taxon>
        <taxon>Antarcticimicrobium</taxon>
    </lineage>
</organism>
<dbReference type="OrthoDB" id="7873964at2"/>
<sequence length="158" mass="16512">MTRRTRPGTIQSAIRSAYRAVGGIECASDDLGISVTTLSYGTDVSEVRPGGLGVNYVDKLGRIEPAAAMPIAQHFSQLAGGVFTPLGAAGGSSADFADIAREFSDVVAKHADAHSAASSDPTGYTPTEAFEQMKELGDLMEVAARMYGALRERAEGRS</sequence>
<protein>
    <submittedName>
        <fullName evidence="1">Uncharacterized protein</fullName>
    </submittedName>
</protein>
<name>A0A4R5EIG4_9RHOB</name>
<proteinExistence type="predicted"/>